<dbReference type="GO" id="GO:0042026">
    <property type="term" value="P:protein refolding"/>
    <property type="evidence" value="ECO:0007669"/>
    <property type="project" value="TreeGrafter"/>
</dbReference>
<keyword evidence="7" id="KW-1185">Reference proteome</keyword>
<keyword evidence="5" id="KW-0676">Redox-active center</keyword>
<dbReference type="Proteomes" id="UP000503018">
    <property type="component" value="Chromosome"/>
</dbReference>
<accession>A0A6M4AUZ5</accession>
<evidence type="ECO:0000256" key="1">
    <source>
        <dbReference type="ARBA" id="ARBA00022490"/>
    </source>
</evidence>
<dbReference type="Gene3D" id="3.55.30.10">
    <property type="entry name" value="Hsp33 domain"/>
    <property type="match status" value="1"/>
</dbReference>
<evidence type="ECO:0000256" key="3">
    <source>
        <dbReference type="ARBA" id="ARBA00023157"/>
    </source>
</evidence>
<dbReference type="RefSeq" id="WP_169945857.1">
    <property type="nucleotide sequence ID" value="NZ_CP053015.1"/>
</dbReference>
<dbReference type="InterPro" id="IPR016153">
    <property type="entry name" value="Heat_shock_Hsp33_N"/>
</dbReference>
<dbReference type="InterPro" id="IPR016154">
    <property type="entry name" value="Heat_shock_Hsp33_C"/>
</dbReference>
<organism evidence="6 7">
    <name type="scientific">Sphingomonas lacunae</name>
    <dbReference type="NCBI Taxonomy" id="2698828"/>
    <lineage>
        <taxon>Bacteria</taxon>
        <taxon>Pseudomonadati</taxon>
        <taxon>Pseudomonadota</taxon>
        <taxon>Alphaproteobacteria</taxon>
        <taxon>Sphingomonadales</taxon>
        <taxon>Sphingomonadaceae</taxon>
        <taxon>Sphingomonas</taxon>
    </lineage>
</organism>
<dbReference type="PIRSF" id="PIRSF005261">
    <property type="entry name" value="Heat_shock_Hsp33"/>
    <property type="match status" value="1"/>
</dbReference>
<keyword evidence="2" id="KW-0862">Zinc</keyword>
<dbReference type="Gene3D" id="1.10.287.480">
    <property type="entry name" value="helix hairpin bin"/>
    <property type="match status" value="1"/>
</dbReference>
<keyword evidence="1" id="KW-0963">Cytoplasm</keyword>
<proteinExistence type="predicted"/>
<dbReference type="SUPFAM" id="SSF118352">
    <property type="entry name" value="HSP33 redox switch-like"/>
    <property type="match status" value="1"/>
</dbReference>
<evidence type="ECO:0000313" key="6">
    <source>
        <dbReference type="EMBL" id="QJQ32516.1"/>
    </source>
</evidence>
<dbReference type="AlphaFoldDB" id="A0A6M4AUZ5"/>
<evidence type="ECO:0000313" key="7">
    <source>
        <dbReference type="Proteomes" id="UP000503018"/>
    </source>
</evidence>
<dbReference type="KEGG" id="slan:GV829_08690"/>
<dbReference type="Pfam" id="PF01430">
    <property type="entry name" value="HSP33"/>
    <property type="match status" value="1"/>
</dbReference>
<evidence type="ECO:0000256" key="4">
    <source>
        <dbReference type="ARBA" id="ARBA00023186"/>
    </source>
</evidence>
<evidence type="ECO:0000256" key="2">
    <source>
        <dbReference type="ARBA" id="ARBA00022833"/>
    </source>
</evidence>
<dbReference type="CDD" id="cd00498">
    <property type="entry name" value="Hsp33"/>
    <property type="match status" value="1"/>
</dbReference>
<dbReference type="InterPro" id="IPR000397">
    <property type="entry name" value="Heat_shock_Hsp33"/>
</dbReference>
<keyword evidence="4" id="KW-0143">Chaperone</keyword>
<reference evidence="6 7" key="1">
    <citation type="submission" date="2020-01" db="EMBL/GenBank/DDBJ databases">
        <title>Sphingomonas sp. strain CSW-10.</title>
        <authorList>
            <person name="Chen W.-M."/>
        </authorList>
    </citation>
    <scope>NUCLEOTIDE SEQUENCE [LARGE SCALE GENOMIC DNA]</scope>
    <source>
        <strain evidence="6 7">CSW-10</strain>
    </source>
</reference>
<evidence type="ECO:0000256" key="5">
    <source>
        <dbReference type="ARBA" id="ARBA00023284"/>
    </source>
</evidence>
<dbReference type="PANTHER" id="PTHR30111:SF1">
    <property type="entry name" value="33 KDA CHAPERONIN"/>
    <property type="match status" value="1"/>
</dbReference>
<dbReference type="InterPro" id="IPR023212">
    <property type="entry name" value="Hsp33_helix_hairpin_bin_dom_sf"/>
</dbReference>
<dbReference type="PANTHER" id="PTHR30111">
    <property type="entry name" value="33 KDA CHAPERONIN"/>
    <property type="match status" value="1"/>
</dbReference>
<dbReference type="EMBL" id="CP053015">
    <property type="protein sequence ID" value="QJQ32516.1"/>
    <property type="molecule type" value="Genomic_DNA"/>
</dbReference>
<dbReference type="GO" id="GO:0051082">
    <property type="term" value="F:unfolded protein binding"/>
    <property type="evidence" value="ECO:0007669"/>
    <property type="project" value="InterPro"/>
</dbReference>
<dbReference type="GO" id="GO:0005737">
    <property type="term" value="C:cytoplasm"/>
    <property type="evidence" value="ECO:0007669"/>
    <property type="project" value="InterPro"/>
</dbReference>
<dbReference type="Gene3D" id="3.90.1280.10">
    <property type="entry name" value="HSP33 redox switch-like"/>
    <property type="match status" value="1"/>
</dbReference>
<sequence>MTSTTETGFDRPLIFTLPAEDARGRVVRLGPVLDTILSAHTYPKVAEKVLAEALVLTALLGSTLKEPTSQLTVQAQTQNGPISLLVCDYVAGQLRGYLSFDAEALTAAGPEPTLFGLFGKGYLALTFDHGATKERYQGVVPLEGSSIAEAAEQYFRQSEQVPTVVRMATVHDAGRGCIAGGVLVQQLPMGEAGGERLDVQAERRNADDAWDHVAAIAETITANELTDAELGLEALVWHLYHDEEEVRVYQGESLSRGCRCDPAYLASVIARFPAEDRADMVNETGSIMIDCAFCSRQFAIDPEQVPVGH</sequence>
<dbReference type="SUPFAM" id="SSF64397">
    <property type="entry name" value="Hsp33 domain"/>
    <property type="match status" value="1"/>
</dbReference>
<keyword evidence="3" id="KW-1015">Disulfide bond</keyword>
<dbReference type="GO" id="GO:0044183">
    <property type="term" value="F:protein folding chaperone"/>
    <property type="evidence" value="ECO:0007669"/>
    <property type="project" value="TreeGrafter"/>
</dbReference>
<protein>
    <submittedName>
        <fullName evidence="6">Hsp33 family molecular chaperone HslO</fullName>
    </submittedName>
</protein>
<gene>
    <name evidence="6" type="ORF">GV829_08690</name>
</gene>
<name>A0A6M4AUZ5_9SPHN</name>